<protein>
    <submittedName>
        <fullName evidence="5">ABC transporter substrate-binding protein</fullName>
    </submittedName>
</protein>
<dbReference type="Proteomes" id="UP000545507">
    <property type="component" value="Unassembled WGS sequence"/>
</dbReference>
<accession>A0A7Y8H1P2</accession>
<organism evidence="5 6">
    <name type="scientific">Hydrogenophaga aromaticivorans</name>
    <dbReference type="NCBI Taxonomy" id="2610898"/>
    <lineage>
        <taxon>Bacteria</taxon>
        <taxon>Pseudomonadati</taxon>
        <taxon>Pseudomonadota</taxon>
        <taxon>Betaproteobacteria</taxon>
        <taxon>Burkholderiales</taxon>
        <taxon>Comamonadaceae</taxon>
        <taxon>Hydrogenophaga</taxon>
    </lineage>
</organism>
<dbReference type="CDD" id="cd06326">
    <property type="entry name" value="PBP1_ABC_ligand_binding-like"/>
    <property type="match status" value="1"/>
</dbReference>
<evidence type="ECO:0000259" key="4">
    <source>
        <dbReference type="Pfam" id="PF13458"/>
    </source>
</evidence>
<evidence type="ECO:0000256" key="1">
    <source>
        <dbReference type="ARBA" id="ARBA00010062"/>
    </source>
</evidence>
<proteinExistence type="inferred from homology"/>
<dbReference type="PANTHER" id="PTHR47235:SF1">
    <property type="entry name" value="BLR6548 PROTEIN"/>
    <property type="match status" value="1"/>
</dbReference>
<evidence type="ECO:0000313" key="6">
    <source>
        <dbReference type="Proteomes" id="UP000545507"/>
    </source>
</evidence>
<comment type="caution">
    <text evidence="5">The sequence shown here is derived from an EMBL/GenBank/DDBJ whole genome shotgun (WGS) entry which is preliminary data.</text>
</comment>
<dbReference type="Pfam" id="PF13458">
    <property type="entry name" value="Peripla_BP_6"/>
    <property type="match status" value="1"/>
</dbReference>
<feature type="domain" description="Leucine-binding protein" evidence="4">
    <location>
        <begin position="30"/>
        <end position="364"/>
    </location>
</feature>
<evidence type="ECO:0000256" key="2">
    <source>
        <dbReference type="ARBA" id="ARBA00022729"/>
    </source>
</evidence>
<dbReference type="InterPro" id="IPR028081">
    <property type="entry name" value="Leu-bd"/>
</dbReference>
<dbReference type="AlphaFoldDB" id="A0A7Y8H1P2"/>
<comment type="similarity">
    <text evidence="1">Belongs to the leucine-binding protein family.</text>
</comment>
<reference evidence="5 6" key="1">
    <citation type="submission" date="2019-09" db="EMBL/GenBank/DDBJ databases">
        <title>Hydrogenophaga aromatica sp. nov., isolated from a para-xylene-degrading enrichment culture.</title>
        <authorList>
            <person name="Tancsics A."/>
            <person name="Banerjee S."/>
        </authorList>
    </citation>
    <scope>NUCLEOTIDE SEQUENCE [LARGE SCALE GENOMIC DNA]</scope>
    <source>
        <strain evidence="5 6">D2P1</strain>
    </source>
</reference>
<dbReference type="Gene3D" id="3.40.50.2300">
    <property type="match status" value="2"/>
</dbReference>
<feature type="signal peptide" evidence="3">
    <location>
        <begin position="1"/>
        <end position="21"/>
    </location>
</feature>
<feature type="chain" id="PRO_5031568600" evidence="3">
    <location>
        <begin position="22"/>
        <end position="378"/>
    </location>
</feature>
<dbReference type="PANTHER" id="PTHR47235">
    <property type="entry name" value="BLR6548 PROTEIN"/>
    <property type="match status" value="1"/>
</dbReference>
<keyword evidence="6" id="KW-1185">Reference proteome</keyword>
<name>A0A7Y8H1P2_9BURK</name>
<dbReference type="SUPFAM" id="SSF53822">
    <property type="entry name" value="Periplasmic binding protein-like I"/>
    <property type="match status" value="1"/>
</dbReference>
<gene>
    <name evidence="5" type="ORF">F3K02_23545</name>
</gene>
<dbReference type="EMBL" id="VYGV01000026">
    <property type="protein sequence ID" value="NWF48204.1"/>
    <property type="molecule type" value="Genomic_DNA"/>
</dbReference>
<dbReference type="RefSeq" id="WP_177138668.1">
    <property type="nucleotide sequence ID" value="NZ_VYGV01000026.1"/>
</dbReference>
<evidence type="ECO:0000313" key="5">
    <source>
        <dbReference type="EMBL" id="NWF48204.1"/>
    </source>
</evidence>
<keyword evidence="2 3" id="KW-0732">Signal</keyword>
<evidence type="ECO:0000256" key="3">
    <source>
        <dbReference type="SAM" id="SignalP"/>
    </source>
</evidence>
<dbReference type="InterPro" id="IPR028082">
    <property type="entry name" value="Peripla_BP_I"/>
</dbReference>
<sequence>MVHRWGRGLALGFALAAAAHAGDEGVTSTEIRLGASQVLSGPLGPQTVQYGEGVRLLFDAVNAAGGVHGRKISFTTLDDGFDPKRAVENSRKLLDEHKVFMFFNSTGTAQTAAVLPMLKETKTILFGPVTGASALRDTVNPHVFHVRAGYANESTRILSQLKQIGVTRVAFFYQDDGLGKALLAEVRKSSAAENLPLAVEVKVDPAAPDFAAAAAATAQASPQAVIVGTAGLTFTNYVQAVQATATRPVFYGFSVASLDGINRVLKDKARGIVLAQIMPSLRNNAVPVVAEYLKLQAAKSPDTPPSASQFEGFVHARLLIEGLRRTGRDLSTASFIRAMEGAGEIAFGRFTAQYSPRSHNGSNYVELAIIDGEGHLRY</sequence>